<dbReference type="EMBL" id="CM035412">
    <property type="protein sequence ID" value="KAH7433768.1"/>
    <property type="molecule type" value="Genomic_DNA"/>
</dbReference>
<organism evidence="1 2">
    <name type="scientific">Ceratopteris richardii</name>
    <name type="common">Triangle waterfern</name>
    <dbReference type="NCBI Taxonomy" id="49495"/>
    <lineage>
        <taxon>Eukaryota</taxon>
        <taxon>Viridiplantae</taxon>
        <taxon>Streptophyta</taxon>
        <taxon>Embryophyta</taxon>
        <taxon>Tracheophyta</taxon>
        <taxon>Polypodiopsida</taxon>
        <taxon>Polypodiidae</taxon>
        <taxon>Polypodiales</taxon>
        <taxon>Pteridineae</taxon>
        <taxon>Pteridaceae</taxon>
        <taxon>Parkerioideae</taxon>
        <taxon>Ceratopteris</taxon>
    </lineage>
</organism>
<dbReference type="AlphaFoldDB" id="A0A8T2UGJ0"/>
<evidence type="ECO:0000313" key="1">
    <source>
        <dbReference type="EMBL" id="KAH7433768.1"/>
    </source>
</evidence>
<dbReference type="Proteomes" id="UP000825935">
    <property type="component" value="Chromosome 7"/>
</dbReference>
<reference evidence="1" key="1">
    <citation type="submission" date="2021-08" db="EMBL/GenBank/DDBJ databases">
        <title>WGS assembly of Ceratopteris richardii.</title>
        <authorList>
            <person name="Marchant D.B."/>
            <person name="Chen G."/>
            <person name="Jenkins J."/>
            <person name="Shu S."/>
            <person name="Leebens-Mack J."/>
            <person name="Grimwood J."/>
            <person name="Schmutz J."/>
            <person name="Soltis P."/>
            <person name="Soltis D."/>
            <person name="Chen Z.-H."/>
        </authorList>
    </citation>
    <scope>NUCLEOTIDE SEQUENCE</scope>
    <source>
        <strain evidence="1">Whitten #5841</strain>
        <tissue evidence="1">Leaf</tissue>
    </source>
</reference>
<sequence length="117" mass="13042">MISKDRDAIVEALTQTRQDSCFCNRSNHLGATSIISFRAKVECDWHAPLLASISGCSRIGWRSYQRRVFLLTSTPSRPAICRPLSRAWYCTLTSPAASSTPRLCTFDKATHSSDSSR</sequence>
<name>A0A8T2UGJ0_CERRI</name>
<gene>
    <name evidence="1" type="ORF">KP509_07G085400</name>
</gene>
<accession>A0A8T2UGJ0</accession>
<proteinExistence type="predicted"/>
<evidence type="ECO:0000313" key="2">
    <source>
        <dbReference type="Proteomes" id="UP000825935"/>
    </source>
</evidence>
<protein>
    <submittedName>
        <fullName evidence="1">Uncharacterized protein</fullName>
    </submittedName>
</protein>
<keyword evidence="2" id="KW-1185">Reference proteome</keyword>
<comment type="caution">
    <text evidence="1">The sequence shown here is derived from an EMBL/GenBank/DDBJ whole genome shotgun (WGS) entry which is preliminary data.</text>
</comment>